<evidence type="ECO:0000313" key="1">
    <source>
        <dbReference type="EMBL" id="MBX56977.1"/>
    </source>
</evidence>
<reference evidence="1" key="1">
    <citation type="submission" date="2018-02" db="EMBL/GenBank/DDBJ databases">
        <title>Rhizophora mucronata_Transcriptome.</title>
        <authorList>
            <person name="Meera S.P."/>
            <person name="Sreeshan A."/>
            <person name="Augustine A."/>
        </authorList>
    </citation>
    <scope>NUCLEOTIDE SEQUENCE</scope>
    <source>
        <tissue evidence="1">Leaf</tissue>
    </source>
</reference>
<dbReference type="AlphaFoldDB" id="A0A2P2PQE9"/>
<proteinExistence type="predicted"/>
<dbReference type="EMBL" id="GGEC01076493">
    <property type="protein sequence ID" value="MBX56977.1"/>
    <property type="molecule type" value="Transcribed_RNA"/>
</dbReference>
<name>A0A2P2PQE9_RHIMU</name>
<accession>A0A2P2PQE9</accession>
<sequence length="40" mass="4873">MQNCLVLWRCFDVLSRVEFQSVIISREDELCRMRDELPEI</sequence>
<protein>
    <submittedName>
        <fullName evidence="1">Uncharacterized protein</fullName>
    </submittedName>
</protein>
<organism evidence="1">
    <name type="scientific">Rhizophora mucronata</name>
    <name type="common">Asiatic mangrove</name>
    <dbReference type="NCBI Taxonomy" id="61149"/>
    <lineage>
        <taxon>Eukaryota</taxon>
        <taxon>Viridiplantae</taxon>
        <taxon>Streptophyta</taxon>
        <taxon>Embryophyta</taxon>
        <taxon>Tracheophyta</taxon>
        <taxon>Spermatophyta</taxon>
        <taxon>Magnoliopsida</taxon>
        <taxon>eudicotyledons</taxon>
        <taxon>Gunneridae</taxon>
        <taxon>Pentapetalae</taxon>
        <taxon>rosids</taxon>
        <taxon>fabids</taxon>
        <taxon>Malpighiales</taxon>
        <taxon>Rhizophoraceae</taxon>
        <taxon>Rhizophora</taxon>
    </lineage>
</organism>